<dbReference type="InterPro" id="IPR036907">
    <property type="entry name" value="5'-Nucleotdase_C_sf"/>
</dbReference>
<accession>A0A644XBT9</accession>
<evidence type="ECO:0000313" key="4">
    <source>
        <dbReference type="EMBL" id="MPM13248.1"/>
    </source>
</evidence>
<comment type="caution">
    <text evidence="4">The sequence shown here is derived from an EMBL/GenBank/DDBJ whole genome shotgun (WGS) entry which is preliminary data.</text>
</comment>
<dbReference type="GO" id="GO:0009166">
    <property type="term" value="P:nucleotide catabolic process"/>
    <property type="evidence" value="ECO:0007669"/>
    <property type="project" value="InterPro"/>
</dbReference>
<evidence type="ECO:0000259" key="2">
    <source>
        <dbReference type="Pfam" id="PF00149"/>
    </source>
</evidence>
<reference evidence="4" key="1">
    <citation type="submission" date="2019-08" db="EMBL/GenBank/DDBJ databases">
        <authorList>
            <person name="Kucharzyk K."/>
            <person name="Murdoch R.W."/>
            <person name="Higgins S."/>
            <person name="Loffler F."/>
        </authorList>
    </citation>
    <scope>NUCLEOTIDE SEQUENCE</scope>
</reference>
<dbReference type="PRINTS" id="PR01607">
    <property type="entry name" value="APYRASEFAMLY"/>
</dbReference>
<dbReference type="EMBL" id="VSSQ01002090">
    <property type="protein sequence ID" value="MPM13248.1"/>
    <property type="molecule type" value="Genomic_DNA"/>
</dbReference>
<protein>
    <submittedName>
        <fullName evidence="4">Trifunctional nucleotide phosphoesterase protein YfkN</fullName>
    </submittedName>
</protein>
<dbReference type="GO" id="GO:0016787">
    <property type="term" value="F:hydrolase activity"/>
    <property type="evidence" value="ECO:0007669"/>
    <property type="project" value="InterPro"/>
</dbReference>
<sequence>MTDSGKMKFPLALLLAAVLFLFPAPLPAGASTARVPVLFLGDLHSQLLPVSLKANKTTVLFGGLVNGASLLARERSAEPSALVLQGGDAVSGIMWLHFAGEPEFSALETAGVQAFLLGNHEFNYGPDHLKKGLGRTSMAALASNLYFDDPDLAERVSRCVILESGKVKVGVFGIASPNLFAQASPGPGVHLNRNIRTMSLRMAGELREKGAEVVIALSRLSREENKHLAESVEGIHAILGGSSHEESPEPLFIRGPNGWETLLAESGAYGAFVGKLTLDVRNGRISRQGTTWSLLRVTPEAGSHQEVERIARTFEERLNEALISTVGIFENYADGRALTVRSGESPLGNFITDALRWRFRTDIGMINGGGIRGDRIFPAGNVSWKTLLEILPYNNPIHIVTLKGSQIRQILELSAGALKGGPDDHYDPNTRPHSGAFLQVSGLRVEYSLRGIPSLVNSSGGLIRWGNRVRSVAVLSGEEWVPLEEDRVYTVAVNSWTAGGGDRLFVFAEGTAEKTDIRDIDAVAEYLMSRKNTRVRFEKDGRITISDF</sequence>
<dbReference type="InterPro" id="IPR006179">
    <property type="entry name" value="5_nucleotidase/apyrase"/>
</dbReference>
<evidence type="ECO:0000256" key="1">
    <source>
        <dbReference type="ARBA" id="ARBA00022729"/>
    </source>
</evidence>
<evidence type="ECO:0000259" key="3">
    <source>
        <dbReference type="Pfam" id="PF02872"/>
    </source>
</evidence>
<keyword evidence="1" id="KW-0732">Signal</keyword>
<dbReference type="PANTHER" id="PTHR11575">
    <property type="entry name" value="5'-NUCLEOTIDASE-RELATED"/>
    <property type="match status" value="1"/>
</dbReference>
<dbReference type="AlphaFoldDB" id="A0A644XBT9"/>
<name>A0A644XBT9_9ZZZZ</name>
<gene>
    <name evidence="4" type="primary">yfkN_9</name>
    <name evidence="4" type="ORF">SDC9_59604</name>
</gene>
<feature type="domain" description="Calcineurin-like phosphoesterase" evidence="2">
    <location>
        <begin position="36"/>
        <end position="166"/>
    </location>
</feature>
<proteinExistence type="predicted"/>
<dbReference type="Pfam" id="PF00149">
    <property type="entry name" value="Metallophos"/>
    <property type="match status" value="1"/>
</dbReference>
<dbReference type="PANTHER" id="PTHR11575:SF24">
    <property type="entry name" value="5'-NUCLEOTIDASE"/>
    <property type="match status" value="1"/>
</dbReference>
<dbReference type="Gene3D" id="3.90.780.10">
    <property type="entry name" value="5'-Nucleotidase, C-terminal domain"/>
    <property type="match status" value="1"/>
</dbReference>
<dbReference type="Gene3D" id="3.60.21.10">
    <property type="match status" value="1"/>
</dbReference>
<dbReference type="InterPro" id="IPR029052">
    <property type="entry name" value="Metallo-depent_PP-like"/>
</dbReference>
<dbReference type="SUPFAM" id="SSF55816">
    <property type="entry name" value="5'-nucleotidase (syn. UDP-sugar hydrolase), C-terminal domain"/>
    <property type="match status" value="1"/>
</dbReference>
<dbReference type="InterPro" id="IPR008334">
    <property type="entry name" value="5'-Nucleotdase_C"/>
</dbReference>
<dbReference type="InterPro" id="IPR004843">
    <property type="entry name" value="Calcineurin-like_PHP"/>
</dbReference>
<dbReference type="SUPFAM" id="SSF56300">
    <property type="entry name" value="Metallo-dependent phosphatases"/>
    <property type="match status" value="1"/>
</dbReference>
<dbReference type="Pfam" id="PF02872">
    <property type="entry name" value="5_nucleotid_C"/>
    <property type="match status" value="1"/>
</dbReference>
<feature type="domain" description="5'-Nucleotidase C-terminal" evidence="3">
    <location>
        <begin position="336"/>
        <end position="507"/>
    </location>
</feature>
<organism evidence="4">
    <name type="scientific">bioreactor metagenome</name>
    <dbReference type="NCBI Taxonomy" id="1076179"/>
    <lineage>
        <taxon>unclassified sequences</taxon>
        <taxon>metagenomes</taxon>
        <taxon>ecological metagenomes</taxon>
    </lineage>
</organism>